<sequence length="611" mass="71100">MDQNSLQLEEIIKKLKEDGLYPGSPGEDHLTFLWKLYQGSQTKLQEVTSSLTEVRQQQAEEMKEVENYVAHIRSLTEEREALTTDFEKENIQLRIELEKLQVQQDSQLKEVEEMLDQEGLNEIAQSSPSEQIAYLLVERATLLEKLELLEHKLDAHLQSLSEVKRQDELEQIHQTLEEELHQQRESMKRTKESLNKEQISSIQNPWKKLFGIHKNVDRLSADNSSYDEELDKEKRIRECVERDLDEAARRLQMSHEEIRRLTDDLLIKDKVISELEQSLQKTQQETEKLKDTLLAAQENDSQELQKAKEYSSRLDKEILALRNRVKSLDSERKKLAEQSEKSASESLACSSPKQNTSSLHDNETLHKSCQLTIEERESLNKQLLHKLQKLQREHDETVERNEELESILGETQNQTKEKMEFFEGQTAGLQKMIKNLEAELLNLREGKDDMLGTGRTNRADPTEMPDLQQILSSNEEKIKLLERQLNKEKQEQQRLSSQLVSTQKAMQAVKEEMQTSTVKMKELQGDLRCLKRAEQERNFLRVANDELERVNRAQDMKISELAEECKRLQTLTTDRISQTGNLFAAEEKQLQGTISNLEREIDTMSCHLISA</sequence>
<dbReference type="PANTHER" id="PTHR34479:SF1">
    <property type="entry name" value="COILED-COIL DOMAIN-CONTAINING PROTEIN 30"/>
    <property type="match status" value="1"/>
</dbReference>
<evidence type="ECO:0000256" key="2">
    <source>
        <dbReference type="SAM" id="MobiDB-lite"/>
    </source>
</evidence>
<evidence type="ECO:0000313" key="3">
    <source>
        <dbReference type="Ensembl" id="ENSLLEP00000019201.1"/>
    </source>
</evidence>
<keyword evidence="1" id="KW-0175">Coiled coil</keyword>
<proteinExistence type="predicted"/>
<evidence type="ECO:0000256" key="1">
    <source>
        <dbReference type="SAM" id="Coils"/>
    </source>
</evidence>
<dbReference type="Ensembl" id="ENSLLET00000019955.1">
    <property type="protein sequence ID" value="ENSLLEP00000019201.1"/>
    <property type="gene ID" value="ENSLLEG00000012165.1"/>
</dbReference>
<dbReference type="Proteomes" id="UP000694569">
    <property type="component" value="Unplaced"/>
</dbReference>
<evidence type="ECO:0000313" key="4">
    <source>
        <dbReference type="Proteomes" id="UP000694569"/>
    </source>
</evidence>
<feature type="coiled-coil region" evidence="1">
    <location>
        <begin position="65"/>
        <end position="117"/>
    </location>
</feature>
<protein>
    <submittedName>
        <fullName evidence="3">Uncharacterized protein</fullName>
    </submittedName>
</protein>
<reference evidence="3" key="1">
    <citation type="submission" date="2025-08" db="UniProtKB">
        <authorList>
            <consortium name="Ensembl"/>
        </authorList>
    </citation>
    <scope>IDENTIFICATION</scope>
</reference>
<dbReference type="InterPro" id="IPR052825">
    <property type="entry name" value="CCD-Prefoldin_beta-like"/>
</dbReference>
<dbReference type="OrthoDB" id="10007527at2759"/>
<keyword evidence="4" id="KW-1185">Reference proteome</keyword>
<feature type="compositionally biased region" description="Polar residues" evidence="2">
    <location>
        <begin position="344"/>
        <end position="359"/>
    </location>
</feature>
<accession>A0A8C5MZ52</accession>
<feature type="compositionally biased region" description="Basic and acidic residues" evidence="2">
    <location>
        <begin position="329"/>
        <end position="343"/>
    </location>
</feature>
<organism evidence="3 4">
    <name type="scientific">Leptobrachium leishanense</name>
    <name type="common">Leishan spiny toad</name>
    <dbReference type="NCBI Taxonomy" id="445787"/>
    <lineage>
        <taxon>Eukaryota</taxon>
        <taxon>Metazoa</taxon>
        <taxon>Chordata</taxon>
        <taxon>Craniata</taxon>
        <taxon>Vertebrata</taxon>
        <taxon>Euteleostomi</taxon>
        <taxon>Amphibia</taxon>
        <taxon>Batrachia</taxon>
        <taxon>Anura</taxon>
        <taxon>Pelobatoidea</taxon>
        <taxon>Megophryidae</taxon>
        <taxon>Leptobrachium</taxon>
    </lineage>
</organism>
<name>A0A8C5MZ52_9ANUR</name>
<feature type="region of interest" description="Disordered" evidence="2">
    <location>
        <begin position="329"/>
        <end position="362"/>
    </location>
</feature>
<dbReference type="GeneTree" id="ENSGT00940000165031"/>
<reference evidence="3" key="2">
    <citation type="submission" date="2025-09" db="UniProtKB">
        <authorList>
            <consortium name="Ensembl"/>
        </authorList>
    </citation>
    <scope>IDENTIFICATION</scope>
</reference>
<dbReference type="PANTHER" id="PTHR34479">
    <property type="entry name" value="COILED-COIL DOMAIN-CONTAINING PROTEIN 30"/>
    <property type="match status" value="1"/>
</dbReference>
<dbReference type="AlphaFoldDB" id="A0A8C5MZ52"/>
<feature type="coiled-coil region" evidence="1">
    <location>
        <begin position="373"/>
        <end position="564"/>
    </location>
</feature>